<dbReference type="AlphaFoldDB" id="A0A0V0Y731"/>
<dbReference type="Proteomes" id="UP000054815">
    <property type="component" value="Unassembled WGS sequence"/>
</dbReference>
<evidence type="ECO:0000313" key="3">
    <source>
        <dbReference type="Proteomes" id="UP000054815"/>
    </source>
</evidence>
<evidence type="ECO:0000313" key="2">
    <source>
        <dbReference type="EMBL" id="KRX96254.1"/>
    </source>
</evidence>
<comment type="caution">
    <text evidence="2">The sequence shown here is derived from an EMBL/GenBank/DDBJ whole genome shotgun (WGS) entry which is preliminary data.</text>
</comment>
<proteinExistence type="predicted"/>
<dbReference type="EMBL" id="JYDU01000046">
    <property type="protein sequence ID" value="KRX96254.1"/>
    <property type="molecule type" value="Genomic_DNA"/>
</dbReference>
<evidence type="ECO:0000256" key="1">
    <source>
        <dbReference type="SAM" id="MobiDB-lite"/>
    </source>
</evidence>
<sequence length="106" mass="11753">MSSRQPVSDETLALSESGNTDISNMASETDDSVVCQCTSNIYSHILKKFCILEYSSAPCKVKSTNNVSQYNREINCASPMGQFEPEDEGRKIDFPTSCLEVDSELR</sequence>
<organism evidence="2 3">
    <name type="scientific">Trichinella pseudospiralis</name>
    <name type="common">Parasitic roundworm</name>
    <dbReference type="NCBI Taxonomy" id="6337"/>
    <lineage>
        <taxon>Eukaryota</taxon>
        <taxon>Metazoa</taxon>
        <taxon>Ecdysozoa</taxon>
        <taxon>Nematoda</taxon>
        <taxon>Enoplea</taxon>
        <taxon>Dorylaimia</taxon>
        <taxon>Trichinellida</taxon>
        <taxon>Trichinellidae</taxon>
        <taxon>Trichinella</taxon>
    </lineage>
</organism>
<accession>A0A0V0Y731</accession>
<reference evidence="2 3" key="1">
    <citation type="submission" date="2015-01" db="EMBL/GenBank/DDBJ databases">
        <title>Evolution of Trichinella species and genotypes.</title>
        <authorList>
            <person name="Korhonen P.K."/>
            <person name="Edoardo P."/>
            <person name="Giuseppe L.R."/>
            <person name="Gasser R.B."/>
        </authorList>
    </citation>
    <scope>NUCLEOTIDE SEQUENCE [LARGE SCALE GENOMIC DNA]</scope>
    <source>
        <strain evidence="2">ISS141</strain>
    </source>
</reference>
<name>A0A0V0Y731_TRIPS</name>
<feature type="region of interest" description="Disordered" evidence="1">
    <location>
        <begin position="1"/>
        <end position="25"/>
    </location>
</feature>
<protein>
    <submittedName>
        <fullName evidence="2">Uncharacterized protein</fullName>
    </submittedName>
</protein>
<gene>
    <name evidence="2" type="ORF">T4E_9092</name>
</gene>